<dbReference type="GO" id="GO:0071949">
    <property type="term" value="F:FAD binding"/>
    <property type="evidence" value="ECO:0007669"/>
    <property type="project" value="InterPro"/>
</dbReference>
<keyword evidence="2" id="KW-0274">FAD</keyword>
<dbReference type="PANTHER" id="PTHR42659">
    <property type="entry name" value="XANTHINE DEHYDROGENASE SUBUNIT C-RELATED"/>
    <property type="match status" value="1"/>
</dbReference>
<comment type="caution">
    <text evidence="5">The sequence shown here is derived from an EMBL/GenBank/DDBJ whole genome shotgun (WGS) entry which is preliminary data.</text>
</comment>
<dbReference type="InterPro" id="IPR002346">
    <property type="entry name" value="Mopterin_DH_FAD-bd"/>
</dbReference>
<reference evidence="5 6" key="1">
    <citation type="submission" date="2019-10" db="EMBL/GenBank/DDBJ databases">
        <title>Dictyobacter vulcani sp. nov., within the class Ktedonobacteria, isolated from soil of volcanic Mt. Zao.</title>
        <authorList>
            <person name="Zheng Y."/>
            <person name="Wang C.M."/>
            <person name="Sakai Y."/>
            <person name="Abe K."/>
            <person name="Yokota A."/>
            <person name="Yabe S."/>
        </authorList>
    </citation>
    <scope>NUCLEOTIDE SEQUENCE [LARGE SCALE GENOMIC DNA]</scope>
    <source>
        <strain evidence="5 6">W12</strain>
    </source>
</reference>
<protein>
    <submittedName>
        <fullName evidence="5">Carbon monoxide dehydrogenase</fullName>
    </submittedName>
</protein>
<proteinExistence type="predicted"/>
<dbReference type="EMBL" id="BKZW01000001">
    <property type="protein sequence ID" value="GER86026.1"/>
    <property type="molecule type" value="Genomic_DNA"/>
</dbReference>
<dbReference type="PROSITE" id="PS51387">
    <property type="entry name" value="FAD_PCMH"/>
    <property type="match status" value="1"/>
</dbReference>
<keyword evidence="1" id="KW-0285">Flavoprotein</keyword>
<evidence type="ECO:0000259" key="4">
    <source>
        <dbReference type="PROSITE" id="PS51387"/>
    </source>
</evidence>
<dbReference type="InterPro" id="IPR016167">
    <property type="entry name" value="FAD-bd_PCMH_sub1"/>
</dbReference>
<dbReference type="PANTHER" id="PTHR42659:SF2">
    <property type="entry name" value="XANTHINE DEHYDROGENASE SUBUNIT C-RELATED"/>
    <property type="match status" value="1"/>
</dbReference>
<dbReference type="SUPFAM" id="SSF56176">
    <property type="entry name" value="FAD-binding/transporter-associated domain-like"/>
    <property type="match status" value="1"/>
</dbReference>
<name>A0A5J4KLF4_9CHLR</name>
<gene>
    <name evidence="5" type="ORF">KDW_01880</name>
</gene>
<organism evidence="5 6">
    <name type="scientific">Dictyobacter vulcani</name>
    <dbReference type="NCBI Taxonomy" id="2607529"/>
    <lineage>
        <taxon>Bacteria</taxon>
        <taxon>Bacillati</taxon>
        <taxon>Chloroflexota</taxon>
        <taxon>Ktedonobacteria</taxon>
        <taxon>Ktedonobacterales</taxon>
        <taxon>Dictyobacteraceae</taxon>
        <taxon>Dictyobacter</taxon>
    </lineage>
</organism>
<dbReference type="InterPro" id="IPR005107">
    <property type="entry name" value="CO_DH_flav_C"/>
</dbReference>
<dbReference type="SUPFAM" id="SSF55447">
    <property type="entry name" value="CO dehydrogenase flavoprotein C-terminal domain-like"/>
    <property type="match status" value="1"/>
</dbReference>
<feature type="domain" description="FAD-binding PCMH-type" evidence="4">
    <location>
        <begin position="2"/>
        <end position="178"/>
    </location>
</feature>
<dbReference type="AlphaFoldDB" id="A0A5J4KLF4"/>
<dbReference type="InterPro" id="IPR016169">
    <property type="entry name" value="FAD-bd_PCMH_sub2"/>
</dbReference>
<sequence>MSVPAAFDYHPATSVDEAIALLQQYGDEAKLLAGGHSLIPAMKLRLSQPEHLIDIGKISSLSYIREEQDHIVIGGLTTYVQIEQSDLLRKHFPLLPEATSMVGDQQVRNRGTIGGSIAHSDPAADLPGVVLALKAEIVVQGPQGKRTIPADDFFVDTFTTALAPDEILIEFRLPKATGSTGSAYDKLANKASHYAIAGCAAVITRGQDGSCSAASIAITGATVRTIRARAVENALVGKQLSETVIAEAVSHATDGEDMIVDIHGSEEYRRKMAAVVARRAIMRALERI</sequence>
<evidence type="ECO:0000313" key="5">
    <source>
        <dbReference type="EMBL" id="GER86026.1"/>
    </source>
</evidence>
<dbReference type="RefSeq" id="WP_151754221.1">
    <property type="nucleotide sequence ID" value="NZ_BKZW01000001.1"/>
</dbReference>
<evidence type="ECO:0000256" key="2">
    <source>
        <dbReference type="ARBA" id="ARBA00022827"/>
    </source>
</evidence>
<dbReference type="InterPro" id="IPR016166">
    <property type="entry name" value="FAD-bd_PCMH"/>
</dbReference>
<keyword evidence="3" id="KW-0560">Oxidoreductase</keyword>
<dbReference type="InterPro" id="IPR036683">
    <property type="entry name" value="CO_DH_flav_C_dom_sf"/>
</dbReference>
<dbReference type="Pfam" id="PF00941">
    <property type="entry name" value="FAD_binding_5"/>
    <property type="match status" value="1"/>
</dbReference>
<dbReference type="Gene3D" id="3.30.390.50">
    <property type="entry name" value="CO dehydrogenase flavoprotein, C-terminal domain"/>
    <property type="match status" value="1"/>
</dbReference>
<dbReference type="Proteomes" id="UP000326912">
    <property type="component" value="Unassembled WGS sequence"/>
</dbReference>
<dbReference type="SMART" id="SM01092">
    <property type="entry name" value="CO_deh_flav_C"/>
    <property type="match status" value="1"/>
</dbReference>
<evidence type="ECO:0000313" key="6">
    <source>
        <dbReference type="Proteomes" id="UP000326912"/>
    </source>
</evidence>
<keyword evidence="6" id="KW-1185">Reference proteome</keyword>
<dbReference type="Gene3D" id="3.30.43.10">
    <property type="entry name" value="Uridine Diphospho-n-acetylenolpyruvylglucosamine Reductase, domain 2"/>
    <property type="match status" value="1"/>
</dbReference>
<dbReference type="InterPro" id="IPR036318">
    <property type="entry name" value="FAD-bd_PCMH-like_sf"/>
</dbReference>
<evidence type="ECO:0000256" key="3">
    <source>
        <dbReference type="ARBA" id="ARBA00023002"/>
    </source>
</evidence>
<dbReference type="FunFam" id="3.30.465.10:FF:000017">
    <property type="entry name" value="Xanthine dehydrogenase, FAD binding subunit"/>
    <property type="match status" value="1"/>
</dbReference>
<dbReference type="Pfam" id="PF03450">
    <property type="entry name" value="CO_deh_flav_C"/>
    <property type="match status" value="1"/>
</dbReference>
<dbReference type="GO" id="GO:0016491">
    <property type="term" value="F:oxidoreductase activity"/>
    <property type="evidence" value="ECO:0007669"/>
    <property type="project" value="UniProtKB-KW"/>
</dbReference>
<dbReference type="Gene3D" id="3.30.465.10">
    <property type="match status" value="1"/>
</dbReference>
<dbReference type="InterPro" id="IPR051312">
    <property type="entry name" value="Diverse_Substr_Oxidored"/>
</dbReference>
<evidence type="ECO:0000256" key="1">
    <source>
        <dbReference type="ARBA" id="ARBA00022630"/>
    </source>
</evidence>
<accession>A0A5J4KLF4</accession>